<feature type="region of interest" description="Disordered" evidence="1">
    <location>
        <begin position="104"/>
        <end position="157"/>
    </location>
</feature>
<organism evidence="2 3">
    <name type="scientific">Novymonas esmeraldas</name>
    <dbReference type="NCBI Taxonomy" id="1808958"/>
    <lineage>
        <taxon>Eukaryota</taxon>
        <taxon>Discoba</taxon>
        <taxon>Euglenozoa</taxon>
        <taxon>Kinetoplastea</taxon>
        <taxon>Metakinetoplastina</taxon>
        <taxon>Trypanosomatida</taxon>
        <taxon>Trypanosomatidae</taxon>
        <taxon>Novymonas</taxon>
    </lineage>
</organism>
<name>A0AAW0ETI4_9TRYP</name>
<reference evidence="2 3" key="1">
    <citation type="journal article" date="2021" name="MBio">
        <title>A New Model Trypanosomatid, Novymonas esmeraldas: Genomic Perception of Its 'Candidatus Pandoraea novymonadis' Endosymbiont.</title>
        <authorList>
            <person name="Zakharova A."/>
            <person name="Saura A."/>
            <person name="Butenko A."/>
            <person name="Podesvova L."/>
            <person name="Warmusova S."/>
            <person name="Kostygov A.Y."/>
            <person name="Nenarokova A."/>
            <person name="Lukes J."/>
            <person name="Opperdoes F.R."/>
            <person name="Yurchenko V."/>
        </authorList>
    </citation>
    <scope>NUCLEOTIDE SEQUENCE [LARGE SCALE GENOMIC DNA]</scope>
    <source>
        <strain evidence="2 3">E262AT.01</strain>
    </source>
</reference>
<dbReference type="EMBL" id="JAECZO010000111">
    <property type="protein sequence ID" value="KAK7197582.1"/>
    <property type="molecule type" value="Genomic_DNA"/>
</dbReference>
<accession>A0AAW0ETI4</accession>
<evidence type="ECO:0008006" key="4">
    <source>
        <dbReference type="Google" id="ProtNLM"/>
    </source>
</evidence>
<gene>
    <name evidence="2" type="ORF">NESM_000708400</name>
</gene>
<feature type="compositionally biased region" description="Polar residues" evidence="1">
    <location>
        <begin position="111"/>
        <end position="121"/>
    </location>
</feature>
<dbReference type="InterPro" id="IPR009018">
    <property type="entry name" value="Signal_recog_particle_SRP9/14"/>
</dbReference>
<sequence length="157" mass="16483">MRVELREFAQATRRLHQQPGGVRRTRLMLRVRPFSSRKTFVLKATDGRTTVTARVDHQGQLKLVEGIVNDFVAECTHAAATAATTTAAGAAVSAAAAAPAVASVVTGKGSAPSSTGTQLSQGVHAPSPSPQQQQQQQQQHGGNAAGRQTKGKKGKRH</sequence>
<dbReference type="Gene3D" id="3.30.720.10">
    <property type="entry name" value="Signal recognition particle alu RNA binding heterodimer, srp9/1"/>
    <property type="match status" value="1"/>
</dbReference>
<evidence type="ECO:0000313" key="3">
    <source>
        <dbReference type="Proteomes" id="UP001430356"/>
    </source>
</evidence>
<evidence type="ECO:0000256" key="1">
    <source>
        <dbReference type="SAM" id="MobiDB-lite"/>
    </source>
</evidence>
<dbReference type="GO" id="GO:0048500">
    <property type="term" value="C:signal recognition particle"/>
    <property type="evidence" value="ECO:0007669"/>
    <property type="project" value="InterPro"/>
</dbReference>
<protein>
    <recommendedName>
        <fullName evidence="4">SRP9 domain-containing protein</fullName>
    </recommendedName>
</protein>
<comment type="caution">
    <text evidence="2">The sequence shown here is derived from an EMBL/GenBank/DDBJ whole genome shotgun (WGS) entry which is preliminary data.</text>
</comment>
<proteinExistence type="predicted"/>
<dbReference type="Proteomes" id="UP001430356">
    <property type="component" value="Unassembled WGS sequence"/>
</dbReference>
<dbReference type="GO" id="GO:0006614">
    <property type="term" value="P:SRP-dependent cotranslational protein targeting to membrane"/>
    <property type="evidence" value="ECO:0007669"/>
    <property type="project" value="InterPro"/>
</dbReference>
<keyword evidence="3" id="KW-1185">Reference proteome</keyword>
<evidence type="ECO:0000313" key="2">
    <source>
        <dbReference type="EMBL" id="KAK7197582.1"/>
    </source>
</evidence>
<dbReference type="AlphaFoldDB" id="A0AAW0ETI4"/>
<dbReference type="GO" id="GO:0008312">
    <property type="term" value="F:7S RNA binding"/>
    <property type="evidence" value="ECO:0007669"/>
    <property type="project" value="InterPro"/>
</dbReference>